<dbReference type="Pfam" id="PF23151">
    <property type="entry name" value="NuiA_2"/>
    <property type="match status" value="1"/>
</dbReference>
<sequence>MFKFPQLTGIHRVRNCSPLAATVFPLAIHLPASHLTPHLSHPLHLSHHPRAHPCRRFASDQDPRNRMASDEDYMSFLDKANQDLSDGQALAKRQEAQSNAVFKTTDAGTQVPEVIKKACEDAVYVTDADEPFKEVSLKWDGSGLPDETEFAKLIEHWDAESADISIMDPVDWDSQGQYTQVIEAVREATKGNDVRVYRVVRDETRCEYWVVSREQGRIVGVKALGVES</sequence>
<protein>
    <submittedName>
        <fullName evidence="1">Uncharacterized protein</fullName>
    </submittedName>
</protein>
<evidence type="ECO:0000313" key="1">
    <source>
        <dbReference type="EMBL" id="GAB0134221.1"/>
    </source>
</evidence>
<dbReference type="PANTHER" id="PTHR42093:SF1">
    <property type="match status" value="1"/>
</dbReference>
<gene>
    <name evidence="1" type="primary">g2602</name>
    <name evidence="1" type="ORF">EsDP_00002602</name>
</gene>
<evidence type="ECO:0000313" key="2">
    <source>
        <dbReference type="Proteomes" id="UP001562357"/>
    </source>
</evidence>
<dbReference type="Gene3D" id="3.40.1460.10">
    <property type="entry name" value="Nuclease A inhibitor-like"/>
    <property type="match status" value="1"/>
</dbReference>
<dbReference type="Proteomes" id="UP001562357">
    <property type="component" value="Unassembled WGS sequence"/>
</dbReference>
<organism evidence="1 2">
    <name type="scientific">Epichloe bromicola</name>
    <dbReference type="NCBI Taxonomy" id="79588"/>
    <lineage>
        <taxon>Eukaryota</taxon>
        <taxon>Fungi</taxon>
        <taxon>Dikarya</taxon>
        <taxon>Ascomycota</taxon>
        <taxon>Pezizomycotina</taxon>
        <taxon>Sordariomycetes</taxon>
        <taxon>Hypocreomycetidae</taxon>
        <taxon>Hypocreales</taxon>
        <taxon>Clavicipitaceae</taxon>
        <taxon>Epichloe</taxon>
    </lineage>
</organism>
<dbReference type="EMBL" id="BAAFGZ010000072">
    <property type="protein sequence ID" value="GAB0134221.1"/>
    <property type="molecule type" value="Genomic_DNA"/>
</dbReference>
<keyword evidence="2" id="KW-1185">Reference proteome</keyword>
<dbReference type="InterPro" id="IPR056539">
    <property type="entry name" value="NuiA-like"/>
</dbReference>
<accession>A0ABQ0CLA3</accession>
<proteinExistence type="predicted"/>
<comment type="caution">
    <text evidence="1">The sequence shown here is derived from an EMBL/GenBank/DDBJ whole genome shotgun (WGS) entry which is preliminary data.</text>
</comment>
<reference evidence="2" key="1">
    <citation type="submission" date="2024-06" db="EMBL/GenBank/DDBJ databases">
        <title>Draft Genome Sequences of Epichloe bromicola Strains Isolated from Elymus ciliaris.</title>
        <authorList>
            <consortium name="Epichloe bromicola genome sequencing consortium"/>
            <person name="Miura A."/>
            <person name="Imano S."/>
            <person name="Ashida A."/>
            <person name="Sato I."/>
            <person name="Chiba S."/>
            <person name="Tanaka A."/>
            <person name="Camagna M."/>
            <person name="Takemoto D."/>
        </authorList>
    </citation>
    <scope>NUCLEOTIDE SEQUENCE [LARGE SCALE GENOMIC DNA]</scope>
    <source>
        <strain evidence="2">DP</strain>
    </source>
</reference>
<dbReference type="PANTHER" id="PTHR42093">
    <property type="match status" value="1"/>
</dbReference>
<name>A0ABQ0CLA3_9HYPO</name>